<proteinExistence type="inferred from homology"/>
<dbReference type="RefSeq" id="WP_108177997.1">
    <property type="nucleotide sequence ID" value="NZ_PZZL01000005.1"/>
</dbReference>
<comment type="similarity">
    <text evidence="1">Belongs to the cycloisomerase 2 family.</text>
</comment>
<dbReference type="Proteomes" id="UP000241808">
    <property type="component" value="Unassembled WGS sequence"/>
</dbReference>
<dbReference type="GO" id="GO:0017057">
    <property type="term" value="F:6-phosphogluconolactonase activity"/>
    <property type="evidence" value="ECO:0007669"/>
    <property type="project" value="TreeGrafter"/>
</dbReference>
<dbReference type="InterPro" id="IPR015943">
    <property type="entry name" value="WD40/YVTN_repeat-like_dom_sf"/>
</dbReference>
<organism evidence="4 5">
    <name type="scientific">Phreatobacter oligotrophus</name>
    <dbReference type="NCBI Taxonomy" id="1122261"/>
    <lineage>
        <taxon>Bacteria</taxon>
        <taxon>Pseudomonadati</taxon>
        <taxon>Pseudomonadota</taxon>
        <taxon>Alphaproteobacteria</taxon>
        <taxon>Hyphomicrobiales</taxon>
        <taxon>Phreatobacteraceae</taxon>
        <taxon>Phreatobacter</taxon>
    </lineage>
</organism>
<gene>
    <name evidence="4" type="ORF">C8P69_105314</name>
</gene>
<dbReference type="Gene3D" id="2.130.10.10">
    <property type="entry name" value="YVTN repeat-like/Quinoprotein amine dehydrogenase"/>
    <property type="match status" value="1"/>
</dbReference>
<dbReference type="GO" id="GO:0006006">
    <property type="term" value="P:glucose metabolic process"/>
    <property type="evidence" value="ECO:0007669"/>
    <property type="project" value="UniProtKB-KW"/>
</dbReference>
<protein>
    <submittedName>
        <fullName evidence="4">6-phosphogluconolactonase</fullName>
    </submittedName>
</protein>
<evidence type="ECO:0000313" key="5">
    <source>
        <dbReference type="Proteomes" id="UP000241808"/>
    </source>
</evidence>
<keyword evidence="2" id="KW-0119">Carbohydrate metabolism</keyword>
<name>A0A2T4Z320_9HYPH</name>
<dbReference type="Pfam" id="PF10282">
    <property type="entry name" value="Lactonase"/>
    <property type="match status" value="1"/>
</dbReference>
<dbReference type="EMBL" id="PZZL01000005">
    <property type="protein sequence ID" value="PTM55161.1"/>
    <property type="molecule type" value="Genomic_DNA"/>
</dbReference>
<evidence type="ECO:0000256" key="3">
    <source>
        <dbReference type="SAM" id="SignalP"/>
    </source>
</evidence>
<keyword evidence="3" id="KW-0732">Signal</keyword>
<feature type="signal peptide" evidence="3">
    <location>
        <begin position="1"/>
        <end position="23"/>
    </location>
</feature>
<evidence type="ECO:0000256" key="1">
    <source>
        <dbReference type="ARBA" id="ARBA00005564"/>
    </source>
</evidence>
<sequence length="360" mass="38168">MMRSLFAAAATLAACLAAPASNAATMVYISNAESREIVAMALDAETGALREVSRVPTSGTAMPMAVSPDKRFLYVGLRSAPFSVSTFAIDPKTGGLAHVETAPLPDNMAYLSTDRTGRYLFSASYGGNRIAVTPIEASGVARGEPIQVIETRKNAHAILADRQNRNVFATNLGGDIVLQYRLDAATGRLAPNTPPFVETRAGAGPRHFVFHPNDRFVFLINELDGSINSYRYDAAAGTLAEASTSTAMPAGAAGAKPWAADIHLTPDGRFLYASERTTSTLTAYRVDAATGALTTIGSVPTETQPRGFNVDPRGRFLVAVGQKSNGATVYAIDQASGALRTLQQYPIGRDPNWVEIIDLP</sequence>
<accession>A0A2T4Z320</accession>
<evidence type="ECO:0000256" key="2">
    <source>
        <dbReference type="ARBA" id="ARBA00022526"/>
    </source>
</evidence>
<dbReference type="InterPro" id="IPR011045">
    <property type="entry name" value="N2O_reductase_N"/>
</dbReference>
<dbReference type="SUPFAM" id="SSF50974">
    <property type="entry name" value="Nitrous oxide reductase, N-terminal domain"/>
    <property type="match status" value="2"/>
</dbReference>
<dbReference type="InterPro" id="IPR019405">
    <property type="entry name" value="Lactonase_7-beta_prop"/>
</dbReference>
<comment type="caution">
    <text evidence="4">The sequence shown here is derived from an EMBL/GenBank/DDBJ whole genome shotgun (WGS) entry which is preliminary data.</text>
</comment>
<feature type="chain" id="PRO_5015686321" evidence="3">
    <location>
        <begin position="24"/>
        <end position="360"/>
    </location>
</feature>
<dbReference type="PANTHER" id="PTHR30344:SF1">
    <property type="entry name" value="6-PHOSPHOGLUCONOLACTONASE"/>
    <property type="match status" value="1"/>
</dbReference>
<keyword evidence="5" id="KW-1185">Reference proteome</keyword>
<dbReference type="PANTHER" id="PTHR30344">
    <property type="entry name" value="6-PHOSPHOGLUCONOLACTONASE-RELATED"/>
    <property type="match status" value="1"/>
</dbReference>
<keyword evidence="2" id="KW-0313">Glucose metabolism</keyword>
<reference evidence="4 5" key="1">
    <citation type="submission" date="2018-04" db="EMBL/GenBank/DDBJ databases">
        <title>Genomic Encyclopedia of Archaeal and Bacterial Type Strains, Phase II (KMG-II): from individual species to whole genera.</title>
        <authorList>
            <person name="Goeker M."/>
        </authorList>
    </citation>
    <scope>NUCLEOTIDE SEQUENCE [LARGE SCALE GENOMIC DNA]</scope>
    <source>
        <strain evidence="4 5">DSM 25521</strain>
    </source>
</reference>
<dbReference type="GO" id="GO:0005829">
    <property type="term" value="C:cytosol"/>
    <property type="evidence" value="ECO:0007669"/>
    <property type="project" value="TreeGrafter"/>
</dbReference>
<dbReference type="PROSITE" id="PS51257">
    <property type="entry name" value="PROKAR_LIPOPROTEIN"/>
    <property type="match status" value="1"/>
</dbReference>
<evidence type="ECO:0000313" key="4">
    <source>
        <dbReference type="EMBL" id="PTM55161.1"/>
    </source>
</evidence>
<dbReference type="AlphaFoldDB" id="A0A2T4Z320"/>
<dbReference type="InterPro" id="IPR050282">
    <property type="entry name" value="Cycloisomerase_2"/>
</dbReference>
<dbReference type="OrthoDB" id="9790815at2"/>